<evidence type="ECO:0000313" key="3">
    <source>
        <dbReference type="Proteomes" id="UP001162252"/>
    </source>
</evidence>
<protein>
    <submittedName>
        <fullName evidence="2">Uncharacterized protein</fullName>
    </submittedName>
</protein>
<proteinExistence type="predicted"/>
<keyword evidence="1" id="KW-1133">Transmembrane helix</keyword>
<evidence type="ECO:0000313" key="2">
    <source>
        <dbReference type="EMBL" id="BDI54867.1"/>
    </source>
</evidence>
<feature type="transmembrane region" description="Helical" evidence="1">
    <location>
        <begin position="21"/>
        <end position="37"/>
    </location>
</feature>
<dbReference type="KEGG" id="vg:80402176"/>
<keyword evidence="1" id="KW-0472">Membrane</keyword>
<sequence>MQIPKMQKTKKSLKKPKVTPLQLIIFTISIIYILITSENKVQSGFYLAFQVSLLLAGIPMGEIKELWNTLRRVVENPELSIAEKLNRVIEYIIIGSATAGDLQVQLNVIQGTNFRSEEQKVET</sequence>
<accession>A0AA35CQU3</accession>
<reference evidence="2 3" key="1">
    <citation type="journal article" date="2022" name="Nat. Microbiol.">
        <title>Three families of Asgard archaeal viruses identified in metagenome-assembled genomes.</title>
        <authorList>
            <person name="Medvedeva S."/>
            <person name="Sun J."/>
            <person name="Yutin N."/>
            <person name="Koonin E.V."/>
            <person name="Nunoura T."/>
            <person name="Rinke C."/>
            <person name="Krupovic M."/>
        </authorList>
    </citation>
    <scope>NUCLEOTIDE SEQUENCE [LARGE SCALE GENOMIC DNA]</scope>
    <source>
        <strain evidence="2">VerdaV1</strain>
    </source>
</reference>
<organism evidence="2 3">
    <name type="scientific">Lokiarchaeia virus VerdaV1</name>
    <dbReference type="NCBI Taxonomy" id="3070170"/>
    <lineage>
        <taxon>Viruses</taxon>
        <taxon>Duplodnaviria</taxon>
        <taxon>Heunggongvirae</taxon>
        <taxon>Uroviricota</taxon>
        <taxon>Caudoviricetes</taxon>
        <taxon>Verdandiviridae</taxon>
        <taxon>Dolusvirus</taxon>
        <taxon>Dolusvirus shimokitaense</taxon>
    </lineage>
</organism>
<name>A0AA35CQU3_9CAUD</name>
<dbReference type="RefSeq" id="YP_010772463.1">
    <property type="nucleotide sequence ID" value="NC_074644.1"/>
</dbReference>
<keyword evidence="3" id="KW-1185">Reference proteome</keyword>
<dbReference type="GeneID" id="80402176"/>
<dbReference type="Proteomes" id="UP001162252">
    <property type="component" value="Segment"/>
</dbReference>
<dbReference type="EMBL" id="LC711077">
    <property type="protein sequence ID" value="BDI54867.1"/>
    <property type="molecule type" value="Genomic_DNA"/>
</dbReference>
<evidence type="ECO:0000256" key="1">
    <source>
        <dbReference type="SAM" id="Phobius"/>
    </source>
</evidence>
<keyword evidence="1" id="KW-0812">Transmembrane</keyword>
<feature type="transmembrane region" description="Helical" evidence="1">
    <location>
        <begin position="43"/>
        <end position="63"/>
    </location>
</feature>